<dbReference type="Pfam" id="PF06081">
    <property type="entry name" value="ArAE_1"/>
    <property type="match status" value="1"/>
</dbReference>
<feature type="domain" description="Putative aromatic acid exporter C-terminal" evidence="7">
    <location>
        <begin position="154"/>
        <end position="318"/>
    </location>
</feature>
<accession>A0A1C7I8Q8</accession>
<evidence type="ECO:0000256" key="6">
    <source>
        <dbReference type="SAM" id="Phobius"/>
    </source>
</evidence>
<protein>
    <recommendedName>
        <fullName evidence="7">Putative aromatic acid exporter C-terminal domain-containing protein</fullName>
    </recommendedName>
</protein>
<dbReference type="STRING" id="1796616.A4V09_09590"/>
<evidence type="ECO:0000313" key="9">
    <source>
        <dbReference type="Proteomes" id="UP000092574"/>
    </source>
</evidence>
<dbReference type="Pfam" id="PF11728">
    <property type="entry name" value="ArAE_1_C"/>
    <property type="match status" value="1"/>
</dbReference>
<keyword evidence="9" id="KW-1185">Reference proteome</keyword>
<keyword evidence="2" id="KW-1003">Cell membrane</keyword>
<dbReference type="EMBL" id="CP015405">
    <property type="protein sequence ID" value="ANU75991.1"/>
    <property type="molecule type" value="Genomic_DNA"/>
</dbReference>
<evidence type="ECO:0000256" key="4">
    <source>
        <dbReference type="ARBA" id="ARBA00022989"/>
    </source>
</evidence>
<evidence type="ECO:0000256" key="2">
    <source>
        <dbReference type="ARBA" id="ARBA00022475"/>
    </source>
</evidence>
<keyword evidence="5 6" id="KW-0472">Membrane</keyword>
<dbReference type="GO" id="GO:0005886">
    <property type="term" value="C:plasma membrane"/>
    <property type="evidence" value="ECO:0007669"/>
    <property type="project" value="UniProtKB-SubCell"/>
</dbReference>
<dbReference type="Proteomes" id="UP000092574">
    <property type="component" value="Chromosome"/>
</dbReference>
<comment type="subcellular location">
    <subcellularLocation>
        <location evidence="1">Cell membrane</location>
        <topology evidence="1">Multi-pass membrane protein</topology>
    </subcellularLocation>
</comment>
<dbReference type="PANTHER" id="PTHR40064:SF1">
    <property type="entry name" value="MEMBRANE PROTEIN"/>
    <property type="match status" value="1"/>
</dbReference>
<dbReference type="InterPro" id="IPR021062">
    <property type="entry name" value="ArAE_1_C"/>
</dbReference>
<dbReference type="AlphaFoldDB" id="A0A1C7I8Q8"/>
<dbReference type="InterPro" id="IPR052984">
    <property type="entry name" value="UPF0421"/>
</dbReference>
<dbReference type="KEGG" id="byl:A4V09_09590"/>
<dbReference type="InterPro" id="IPR038323">
    <property type="entry name" value="ArAE_1_C_sf"/>
</dbReference>
<gene>
    <name evidence="8" type="ORF">A4V09_09590</name>
</gene>
<keyword evidence="3 6" id="KW-0812">Transmembrane</keyword>
<dbReference type="RefSeq" id="WP_065542168.1">
    <property type="nucleotide sequence ID" value="NZ_CP015405.2"/>
</dbReference>
<organism evidence="8 9">
    <name type="scientific">Blautia pseudococcoides</name>
    <dbReference type="NCBI Taxonomy" id="1796616"/>
    <lineage>
        <taxon>Bacteria</taxon>
        <taxon>Bacillati</taxon>
        <taxon>Bacillota</taxon>
        <taxon>Clostridia</taxon>
        <taxon>Lachnospirales</taxon>
        <taxon>Lachnospiraceae</taxon>
        <taxon>Blautia</taxon>
    </lineage>
</organism>
<name>A0A1C7I8Q8_9FIRM</name>
<dbReference type="PANTHER" id="PTHR40064">
    <property type="entry name" value="MEMBRANE PROTEIN-RELATED"/>
    <property type="match status" value="1"/>
</dbReference>
<feature type="transmembrane region" description="Helical" evidence="6">
    <location>
        <begin position="6"/>
        <end position="27"/>
    </location>
</feature>
<dbReference type="InterPro" id="IPR010343">
    <property type="entry name" value="ArAE_1"/>
</dbReference>
<evidence type="ECO:0000313" key="8">
    <source>
        <dbReference type="EMBL" id="ANU75991.1"/>
    </source>
</evidence>
<proteinExistence type="predicted"/>
<evidence type="ECO:0000259" key="7">
    <source>
        <dbReference type="Pfam" id="PF11728"/>
    </source>
</evidence>
<reference evidence="8" key="1">
    <citation type="submission" date="2017-04" db="EMBL/GenBank/DDBJ databases">
        <title>Complete Genome Sequences of Twelve Strains of a Stable Defined Moderately Diverse Mouse Microbiota 2 (sDMDMm2).</title>
        <authorList>
            <person name="Uchimura Y."/>
            <person name="Wyss M."/>
            <person name="Brugiroux S."/>
            <person name="Limenitakis J.P."/>
            <person name="Stecher B."/>
            <person name="McCoy K.D."/>
            <person name="Macpherson A.J."/>
        </authorList>
    </citation>
    <scope>NUCLEOTIDE SEQUENCE</scope>
    <source>
        <strain evidence="8">YL58</strain>
    </source>
</reference>
<feature type="transmembrane region" description="Helical" evidence="6">
    <location>
        <begin position="121"/>
        <end position="146"/>
    </location>
</feature>
<keyword evidence="4 6" id="KW-1133">Transmembrane helix</keyword>
<evidence type="ECO:0000256" key="1">
    <source>
        <dbReference type="ARBA" id="ARBA00004651"/>
    </source>
</evidence>
<feature type="transmembrane region" description="Helical" evidence="6">
    <location>
        <begin position="57"/>
        <end position="75"/>
    </location>
</feature>
<dbReference type="Gene3D" id="1.20.120.940">
    <property type="entry name" value="Putative aromatic acid exporter, C-terminal domain"/>
    <property type="match status" value="1"/>
</dbReference>
<feature type="transmembrane region" description="Helical" evidence="6">
    <location>
        <begin position="82"/>
        <end position="101"/>
    </location>
</feature>
<evidence type="ECO:0000256" key="3">
    <source>
        <dbReference type="ARBA" id="ARBA00022692"/>
    </source>
</evidence>
<dbReference type="OrthoDB" id="357521at2"/>
<evidence type="ECO:0000256" key="5">
    <source>
        <dbReference type="ARBA" id="ARBA00023136"/>
    </source>
</evidence>
<sequence length="339" mass="40107">MLKMKAGKYLAIALKTAIGSCVAILAAEQFHLEFASSAGIIALLTLINTRWDTLRLSAVRLISFFAAVLLAWTIFSHMSREWITYGVFVFLLVGISLFVGWQNTMSVNAVIGTHFWTTQDFGAAAIWNEFCLVFIGITVAVVLNLFQRNQSRKKQILQDMRYVEARLQDILEMLADYLMQRENEADVWEEIAHLEEHLSHSKERAYEYDRNTFLPHTEYYNHYIEMRTRQCSMLQSLHWEIQKIRTMPSQALTIAEYMTYMKRFVEEKNVPKKQIERLRQVENEFHREPLPVTREEFEGRAVLYHIMMDLEEFLLYKKRFVESLSEKQKKIYWETEKIE</sequence>